<feature type="compositionally biased region" description="Polar residues" evidence="1">
    <location>
        <begin position="201"/>
        <end position="217"/>
    </location>
</feature>
<evidence type="ECO:0000259" key="3">
    <source>
        <dbReference type="Pfam" id="PF01425"/>
    </source>
</evidence>
<sequence length="633" mass="67951">MSAQPSPSTCGTFEMLKVVLLLISGLGLRASASPVFPATHHLAARYLDNAADEVFPMPLCQGHRIEDATIDQVQVWFGEGSLTSAQLTQCYLDRIAQTNDYLHSVLELNPDALSIAAALDGERAAGKYRGPMHGIPILTKDNIYTQDKVSSSEGGVALDGQYYPREAFVIQKARAAGCVIVGHSNLAENADHRATIDFSEGYSQRGGQSRNPYNLTQSTAGSSTGSAIAVKTNQIMVAIGTETHGSVMHPSGHIGVVGIKPTVGLTSRSGVIPGSFYRDSVGTHGRTVQDAAYLLDAIYGIDPRDNQTLGQISPPEGYAAAVSNNDILKTAVYGLPWFPYWATTGGVRSPGQFDMFMKRIQEIKDAGATIINITTPIPHIYEISTSLYASVYADCQIQNAYGWGDAVGTPANVSSNRALLVDLAAGYAAWLAEATFPEGDERNNMSTLADVADWNRRNNATTGALGNSTYWFNKITGQNYFDDAAATNGTLDTGYWYALEWRRSRARNAIEGGLIHTMENGTVIELDGLLVPNVGGGGGSSSCSSVPAAAGYPVLTVPMGQNGWDVPSGMCIYGKQWGEQKLVRHGSALQDVWRWNVKPKYHNLNTTKVPFDQRWPGYACTPASLERGMCVGA</sequence>
<protein>
    <submittedName>
        <fullName evidence="4">Amidase signature enzyme</fullName>
    </submittedName>
</protein>
<keyword evidence="5" id="KW-1185">Reference proteome</keyword>
<evidence type="ECO:0000256" key="1">
    <source>
        <dbReference type="SAM" id="MobiDB-lite"/>
    </source>
</evidence>
<dbReference type="GeneID" id="77731545"/>
<dbReference type="Proteomes" id="UP001164286">
    <property type="component" value="Unassembled WGS sequence"/>
</dbReference>
<dbReference type="RefSeq" id="XP_052947100.1">
    <property type="nucleotide sequence ID" value="XM_053092340.1"/>
</dbReference>
<reference evidence="4" key="1">
    <citation type="journal article" date="2022" name="G3 (Bethesda)">
        <title>High quality genome of the basidiomycete yeast Dioszegia hungarica PDD-24b-2 isolated from cloud water.</title>
        <authorList>
            <person name="Jarrige D."/>
            <person name="Haridas S."/>
            <person name="Bleykasten-Grosshans C."/>
            <person name="Joly M."/>
            <person name="Nadalig T."/>
            <person name="Sancelme M."/>
            <person name="Vuilleumier S."/>
            <person name="Grigoriev I.V."/>
            <person name="Amato P."/>
            <person name="Bringel F."/>
        </authorList>
    </citation>
    <scope>NUCLEOTIDE SEQUENCE</scope>
    <source>
        <strain evidence="4">PDD-24b-2</strain>
    </source>
</reference>
<dbReference type="PANTHER" id="PTHR42678:SF37">
    <property type="entry name" value="AMIDASE C869.01-RELATED"/>
    <property type="match status" value="1"/>
</dbReference>
<feature type="domain" description="Amidase" evidence="3">
    <location>
        <begin position="87"/>
        <end position="391"/>
    </location>
</feature>
<feature type="signal peptide" evidence="2">
    <location>
        <begin position="1"/>
        <end position="32"/>
    </location>
</feature>
<dbReference type="EMBL" id="JAKWFO010000004">
    <property type="protein sequence ID" value="KAI9637323.1"/>
    <property type="molecule type" value="Genomic_DNA"/>
</dbReference>
<dbReference type="InterPro" id="IPR023631">
    <property type="entry name" value="Amidase_dom"/>
</dbReference>
<evidence type="ECO:0000256" key="2">
    <source>
        <dbReference type="SAM" id="SignalP"/>
    </source>
</evidence>
<evidence type="ECO:0000313" key="4">
    <source>
        <dbReference type="EMBL" id="KAI9637323.1"/>
    </source>
</evidence>
<dbReference type="Gene3D" id="3.90.1300.10">
    <property type="entry name" value="Amidase signature (AS) domain"/>
    <property type="match status" value="1"/>
</dbReference>
<comment type="caution">
    <text evidence="4">The sequence shown here is derived from an EMBL/GenBank/DDBJ whole genome shotgun (WGS) entry which is preliminary data.</text>
</comment>
<keyword evidence="2" id="KW-0732">Signal</keyword>
<dbReference type="SUPFAM" id="SSF75304">
    <property type="entry name" value="Amidase signature (AS) enzymes"/>
    <property type="match status" value="1"/>
</dbReference>
<gene>
    <name evidence="4" type="ORF">MKK02DRAFT_43246</name>
</gene>
<feature type="region of interest" description="Disordered" evidence="1">
    <location>
        <begin position="201"/>
        <end position="222"/>
    </location>
</feature>
<evidence type="ECO:0000313" key="5">
    <source>
        <dbReference type="Proteomes" id="UP001164286"/>
    </source>
</evidence>
<proteinExistence type="predicted"/>
<dbReference type="InterPro" id="IPR036928">
    <property type="entry name" value="AS_sf"/>
</dbReference>
<name>A0AA38HBE8_9TREE</name>
<organism evidence="4 5">
    <name type="scientific">Dioszegia hungarica</name>
    <dbReference type="NCBI Taxonomy" id="4972"/>
    <lineage>
        <taxon>Eukaryota</taxon>
        <taxon>Fungi</taxon>
        <taxon>Dikarya</taxon>
        <taxon>Basidiomycota</taxon>
        <taxon>Agaricomycotina</taxon>
        <taxon>Tremellomycetes</taxon>
        <taxon>Tremellales</taxon>
        <taxon>Bulleribasidiaceae</taxon>
        <taxon>Dioszegia</taxon>
    </lineage>
</organism>
<dbReference type="Pfam" id="PF01425">
    <property type="entry name" value="Amidase"/>
    <property type="match status" value="1"/>
</dbReference>
<dbReference type="PANTHER" id="PTHR42678">
    <property type="entry name" value="AMIDASE"/>
    <property type="match status" value="1"/>
</dbReference>
<feature type="chain" id="PRO_5041249301" evidence="2">
    <location>
        <begin position="33"/>
        <end position="633"/>
    </location>
</feature>
<accession>A0AA38HBE8</accession>
<dbReference type="AlphaFoldDB" id="A0AA38HBE8"/>